<comment type="caution">
    <text evidence="9">The sequence shown here is derived from an EMBL/GenBank/DDBJ whole genome shotgun (WGS) entry which is preliminary data.</text>
</comment>
<keyword evidence="10" id="KW-1185">Reference proteome</keyword>
<evidence type="ECO:0000256" key="7">
    <source>
        <dbReference type="ARBA" id="ARBA00023326"/>
    </source>
</evidence>
<dbReference type="Pfam" id="PF02230">
    <property type="entry name" value="Abhydrolase_2"/>
    <property type="match status" value="1"/>
</dbReference>
<proteinExistence type="predicted"/>
<keyword evidence="7" id="KW-0624">Polysaccharide degradation</keyword>
<sequence>MLCRMLRLQFQQENQMKNTILATFVGLSALGLTACGSSGSSDSAVVTNPPPPVQVAPSACGVLKANEQCLQINNRHFMLISPAAKTTPSPIVLAFYGSPPSYGTPQELDSFLGLHALADSKNYLIALPLGGQDWTWESNVQEGSNPSADTALSLAIIDKLVNEHQGDNNKVATVGFSAGAMMSYQLACQVPHRVKAAFAVSGQLRGSLPACKPSVPVVLHHLHGTADTDMALEGRVALSGNVINSLSGTLERFRQINGCSTNTIVSDAFKLTAKDQTAKTTSFQGCIKPTQFTMVEGGQHHPEYLKPVLHQLLTTSFTSGF</sequence>
<evidence type="ECO:0000256" key="4">
    <source>
        <dbReference type="ARBA" id="ARBA00022729"/>
    </source>
</evidence>
<evidence type="ECO:0000256" key="6">
    <source>
        <dbReference type="ARBA" id="ARBA00023277"/>
    </source>
</evidence>
<dbReference type="PANTHER" id="PTHR38050">
    <property type="match status" value="1"/>
</dbReference>
<accession>A0A437QIN0</accession>
<feature type="domain" description="Phospholipase/carboxylesterase/thioesterase" evidence="8">
    <location>
        <begin position="147"/>
        <end position="247"/>
    </location>
</feature>
<dbReference type="AlphaFoldDB" id="A0A437QIN0"/>
<keyword evidence="6" id="KW-0119">Carbohydrate metabolism</keyword>
<dbReference type="GO" id="GO:0045493">
    <property type="term" value="P:xylan catabolic process"/>
    <property type="evidence" value="ECO:0007669"/>
    <property type="project" value="UniProtKB-KW"/>
</dbReference>
<dbReference type="Proteomes" id="UP000283077">
    <property type="component" value="Unassembled WGS sequence"/>
</dbReference>
<comment type="subcellular location">
    <subcellularLocation>
        <location evidence="1">Secreted</location>
    </subcellularLocation>
</comment>
<gene>
    <name evidence="9" type="ORF">EOE67_15240</name>
</gene>
<evidence type="ECO:0000256" key="1">
    <source>
        <dbReference type="ARBA" id="ARBA00004613"/>
    </source>
</evidence>
<name>A0A437QIN0_9GAMM</name>
<evidence type="ECO:0000259" key="8">
    <source>
        <dbReference type="Pfam" id="PF02230"/>
    </source>
</evidence>
<evidence type="ECO:0000256" key="2">
    <source>
        <dbReference type="ARBA" id="ARBA00022525"/>
    </source>
</evidence>
<keyword evidence="3" id="KW-0858">Xylan degradation</keyword>
<evidence type="ECO:0000313" key="9">
    <source>
        <dbReference type="EMBL" id="RVU34402.1"/>
    </source>
</evidence>
<dbReference type="GO" id="GO:0005576">
    <property type="term" value="C:extracellular region"/>
    <property type="evidence" value="ECO:0007669"/>
    <property type="project" value="UniProtKB-SubCell"/>
</dbReference>
<dbReference type="PROSITE" id="PS51257">
    <property type="entry name" value="PROKAR_LIPOPROTEIN"/>
    <property type="match status" value="1"/>
</dbReference>
<keyword evidence="2" id="KW-0964">Secreted</keyword>
<dbReference type="SUPFAM" id="SSF53474">
    <property type="entry name" value="alpha/beta-Hydrolases"/>
    <property type="match status" value="1"/>
</dbReference>
<keyword evidence="5" id="KW-0378">Hydrolase</keyword>
<dbReference type="OrthoDB" id="5291933at2"/>
<dbReference type="InterPro" id="IPR003140">
    <property type="entry name" value="PLipase/COase/thioEstase"/>
</dbReference>
<organism evidence="9 10">
    <name type="scientific">Rheinheimera riviphila</name>
    <dbReference type="NCBI Taxonomy" id="1834037"/>
    <lineage>
        <taxon>Bacteria</taxon>
        <taxon>Pseudomonadati</taxon>
        <taxon>Pseudomonadota</taxon>
        <taxon>Gammaproteobacteria</taxon>
        <taxon>Chromatiales</taxon>
        <taxon>Chromatiaceae</taxon>
        <taxon>Rheinheimera</taxon>
    </lineage>
</organism>
<evidence type="ECO:0000256" key="5">
    <source>
        <dbReference type="ARBA" id="ARBA00022801"/>
    </source>
</evidence>
<reference evidence="9 10" key="1">
    <citation type="submission" date="2019-01" db="EMBL/GenBank/DDBJ databases">
        <authorList>
            <person name="Chen W.-M."/>
        </authorList>
    </citation>
    <scope>NUCLEOTIDE SEQUENCE [LARGE SCALE GENOMIC DNA]</scope>
    <source>
        <strain evidence="9 10">KYPC3</strain>
    </source>
</reference>
<evidence type="ECO:0000256" key="3">
    <source>
        <dbReference type="ARBA" id="ARBA00022651"/>
    </source>
</evidence>
<dbReference type="PANTHER" id="PTHR38050:SF2">
    <property type="entry name" value="FERULOYL ESTERASE C-RELATED"/>
    <property type="match status" value="1"/>
</dbReference>
<dbReference type="GO" id="GO:0030600">
    <property type="term" value="F:feruloyl esterase activity"/>
    <property type="evidence" value="ECO:0007669"/>
    <property type="project" value="InterPro"/>
</dbReference>
<dbReference type="InterPro" id="IPR029058">
    <property type="entry name" value="AB_hydrolase_fold"/>
</dbReference>
<protein>
    <recommendedName>
        <fullName evidence="8">Phospholipase/carboxylesterase/thioesterase domain-containing protein</fullName>
    </recommendedName>
</protein>
<dbReference type="Gene3D" id="3.40.50.1820">
    <property type="entry name" value="alpha/beta hydrolase"/>
    <property type="match status" value="1"/>
</dbReference>
<evidence type="ECO:0000313" key="10">
    <source>
        <dbReference type="Proteomes" id="UP000283077"/>
    </source>
</evidence>
<keyword evidence="4" id="KW-0732">Signal</keyword>
<dbReference type="EMBL" id="SACS01000018">
    <property type="protein sequence ID" value="RVU34402.1"/>
    <property type="molecule type" value="Genomic_DNA"/>
</dbReference>
<dbReference type="InterPro" id="IPR043595">
    <property type="entry name" value="FaeB/C/D"/>
</dbReference>